<evidence type="ECO:0008006" key="6">
    <source>
        <dbReference type="Google" id="ProtNLM"/>
    </source>
</evidence>
<comment type="pathway">
    <text evidence="1">Mycotoxin biosynthesis.</text>
</comment>
<dbReference type="Pfam" id="PF11807">
    <property type="entry name" value="UstYa"/>
    <property type="match status" value="1"/>
</dbReference>
<dbReference type="Proteomes" id="UP001521116">
    <property type="component" value="Unassembled WGS sequence"/>
</dbReference>
<name>A0ABR3SAX1_9PEZI</name>
<sequence length="257" mass="30131">MDFARKSLSEPLLDEVDTEAEENLRQDRRSHFWGNKVCWFLVASIWLLITIGTAEIYSHFRVERAKRLCGQLLYSPAQDSIEYRLDTFTQGFGDGVTEYHGPPSEEMDKRWAELWHFSVGEAITKNEAKHLANATSRLGPKHPELYWIKLDNALRMSVWSEYYADEYYAAILERDHLAHCIDSLRQSIMCHSDITPLILQWDETLQKSRHRANVPHTCRDFDKIRDWALTRSIAQMKYEGNWMDLDLHVDGLKVQEV</sequence>
<organism evidence="4 5">
    <name type="scientific">Neofusicoccum ribis</name>
    <dbReference type="NCBI Taxonomy" id="45134"/>
    <lineage>
        <taxon>Eukaryota</taxon>
        <taxon>Fungi</taxon>
        <taxon>Dikarya</taxon>
        <taxon>Ascomycota</taxon>
        <taxon>Pezizomycotina</taxon>
        <taxon>Dothideomycetes</taxon>
        <taxon>Dothideomycetes incertae sedis</taxon>
        <taxon>Botryosphaeriales</taxon>
        <taxon>Botryosphaeriaceae</taxon>
        <taxon>Neofusicoccum</taxon>
    </lineage>
</organism>
<protein>
    <recommendedName>
        <fullName evidence="6">Tat pathway signal sequence</fullName>
    </recommendedName>
</protein>
<keyword evidence="3" id="KW-0812">Transmembrane</keyword>
<gene>
    <name evidence="4" type="ORF">SLS56_011941</name>
</gene>
<evidence type="ECO:0000256" key="2">
    <source>
        <dbReference type="ARBA" id="ARBA00035112"/>
    </source>
</evidence>
<accession>A0ABR3SAX1</accession>
<keyword evidence="5" id="KW-1185">Reference proteome</keyword>
<dbReference type="PANTHER" id="PTHR33365">
    <property type="entry name" value="YALI0B05434P"/>
    <property type="match status" value="1"/>
</dbReference>
<reference evidence="4 5" key="1">
    <citation type="submission" date="2024-02" db="EMBL/GenBank/DDBJ databases">
        <title>De novo assembly and annotation of 12 fungi associated with fruit tree decline syndrome in Ontario, Canada.</title>
        <authorList>
            <person name="Sulman M."/>
            <person name="Ellouze W."/>
            <person name="Ilyukhin E."/>
        </authorList>
    </citation>
    <scope>NUCLEOTIDE SEQUENCE [LARGE SCALE GENOMIC DNA]</scope>
    <source>
        <strain evidence="4 5">M1-105</strain>
    </source>
</reference>
<dbReference type="PANTHER" id="PTHR33365:SF4">
    <property type="entry name" value="CYCLOCHLOROTINE BIOSYNTHESIS PROTEIN O"/>
    <property type="match status" value="1"/>
</dbReference>
<keyword evidence="3" id="KW-0472">Membrane</keyword>
<comment type="similarity">
    <text evidence="2">Belongs to the ustYa family.</text>
</comment>
<dbReference type="EMBL" id="JAJVDC020000337">
    <property type="protein sequence ID" value="KAL1615087.1"/>
    <property type="molecule type" value="Genomic_DNA"/>
</dbReference>
<evidence type="ECO:0000313" key="4">
    <source>
        <dbReference type="EMBL" id="KAL1615087.1"/>
    </source>
</evidence>
<feature type="transmembrane region" description="Helical" evidence="3">
    <location>
        <begin position="39"/>
        <end position="57"/>
    </location>
</feature>
<proteinExistence type="inferred from homology"/>
<evidence type="ECO:0000256" key="3">
    <source>
        <dbReference type="SAM" id="Phobius"/>
    </source>
</evidence>
<evidence type="ECO:0000313" key="5">
    <source>
        <dbReference type="Proteomes" id="UP001521116"/>
    </source>
</evidence>
<comment type="caution">
    <text evidence="4">The sequence shown here is derived from an EMBL/GenBank/DDBJ whole genome shotgun (WGS) entry which is preliminary data.</text>
</comment>
<keyword evidence="3" id="KW-1133">Transmembrane helix</keyword>
<dbReference type="InterPro" id="IPR021765">
    <property type="entry name" value="UstYa-like"/>
</dbReference>
<evidence type="ECO:0000256" key="1">
    <source>
        <dbReference type="ARBA" id="ARBA00004685"/>
    </source>
</evidence>